<dbReference type="Proteomes" id="UP001190640">
    <property type="component" value="Chromosome 17"/>
</dbReference>
<keyword evidence="2" id="KW-1133">Transmembrane helix</keyword>
<keyword evidence="2" id="KW-0812">Transmembrane</keyword>
<feature type="transmembrane region" description="Helical" evidence="2">
    <location>
        <begin position="193"/>
        <end position="212"/>
    </location>
</feature>
<dbReference type="AlphaFoldDB" id="A0AA97KM59"/>
<accession>A0AA97KM59</accession>
<evidence type="ECO:0000313" key="3">
    <source>
        <dbReference type="Proteomes" id="UP001190640"/>
    </source>
</evidence>
<evidence type="ECO:0000313" key="4">
    <source>
        <dbReference type="RefSeq" id="XP_054857801.1"/>
    </source>
</evidence>
<dbReference type="KEGG" id="emc:129344911"/>
<dbReference type="RefSeq" id="XP_054857801.1">
    <property type="nucleotide sequence ID" value="XM_055001826.1"/>
</dbReference>
<evidence type="ECO:0000256" key="1">
    <source>
        <dbReference type="SAM" id="MobiDB-lite"/>
    </source>
</evidence>
<sequence length="273" mass="30338">MKDHENKKNRTDLFAIRVKKILTRAEVIPYVPRVTDQDLEGKITASTFALDPPSCIFDSLVNATDEIWLVVTFTNVTNSFKNPANSQEIPPYENLYSRYAYMTMKSTLSRYPCNKDKSGTVLRVGNESSCKNDGNLSPCNGPLPSPGPYRVKFLAMDSDGSKAETRWSGPITLNKGTLWKTVDTWPGRRSGDMIVITVILSALCGVVTIGFLSTVCYECFKLWRHGPPENAEEQRQDPFQPSRYDTHHIPPAPPVPPPPPADMSGPQLISTSS</sequence>
<dbReference type="PANTHER" id="PTHR15446">
    <property type="entry name" value="UROPLAKIN III"/>
    <property type="match status" value="1"/>
</dbReference>
<protein>
    <submittedName>
        <fullName evidence="4">Uroplakin-3b-like</fullName>
    </submittedName>
</protein>
<organism evidence="3 4">
    <name type="scientific">Eublepharis macularius</name>
    <name type="common">Leopard gecko</name>
    <name type="synonym">Cyrtodactylus macularius</name>
    <dbReference type="NCBI Taxonomy" id="481883"/>
    <lineage>
        <taxon>Eukaryota</taxon>
        <taxon>Metazoa</taxon>
        <taxon>Chordata</taxon>
        <taxon>Craniata</taxon>
        <taxon>Vertebrata</taxon>
        <taxon>Euteleostomi</taxon>
        <taxon>Lepidosauria</taxon>
        <taxon>Squamata</taxon>
        <taxon>Bifurcata</taxon>
        <taxon>Gekkota</taxon>
        <taxon>Eublepharidae</taxon>
        <taxon>Eublepharinae</taxon>
        <taxon>Eublepharis</taxon>
    </lineage>
</organism>
<gene>
    <name evidence="4" type="primary">LOC129344911</name>
</gene>
<keyword evidence="2" id="KW-0472">Membrane</keyword>
<reference evidence="4" key="1">
    <citation type="submission" date="2025-08" db="UniProtKB">
        <authorList>
            <consortium name="RefSeq"/>
        </authorList>
    </citation>
    <scope>IDENTIFICATION</scope>
    <source>
        <tissue evidence="4">Blood</tissue>
    </source>
</reference>
<name>A0AA97KM59_EUBMA</name>
<feature type="region of interest" description="Disordered" evidence="1">
    <location>
        <begin position="229"/>
        <end position="273"/>
    </location>
</feature>
<keyword evidence="3" id="KW-1185">Reference proteome</keyword>
<dbReference type="PANTHER" id="PTHR15446:SF15">
    <property type="entry name" value="UROPLAKIN-3B"/>
    <property type="match status" value="1"/>
</dbReference>
<evidence type="ECO:0000256" key="2">
    <source>
        <dbReference type="SAM" id="Phobius"/>
    </source>
</evidence>
<feature type="compositionally biased region" description="Pro residues" evidence="1">
    <location>
        <begin position="250"/>
        <end position="261"/>
    </location>
</feature>
<dbReference type="GeneID" id="129344911"/>
<proteinExistence type="predicted"/>
<dbReference type="InterPro" id="IPR024831">
    <property type="entry name" value="Uroplakin-3"/>
</dbReference>
<dbReference type="GO" id="GO:0016020">
    <property type="term" value="C:membrane"/>
    <property type="evidence" value="ECO:0007669"/>
    <property type="project" value="TreeGrafter"/>
</dbReference>